<dbReference type="CDD" id="cd00462">
    <property type="entry name" value="PTH"/>
    <property type="match status" value="1"/>
</dbReference>
<comment type="catalytic activity">
    <reaction evidence="7 8">
        <text>an N-acyl-L-alpha-aminoacyl-tRNA + H2O = an N-acyl-L-amino acid + a tRNA + H(+)</text>
        <dbReference type="Rhea" id="RHEA:54448"/>
        <dbReference type="Rhea" id="RHEA-COMP:10123"/>
        <dbReference type="Rhea" id="RHEA-COMP:13883"/>
        <dbReference type="ChEBI" id="CHEBI:15377"/>
        <dbReference type="ChEBI" id="CHEBI:15378"/>
        <dbReference type="ChEBI" id="CHEBI:59874"/>
        <dbReference type="ChEBI" id="CHEBI:78442"/>
        <dbReference type="ChEBI" id="CHEBI:138191"/>
        <dbReference type="EC" id="3.1.1.29"/>
    </reaction>
</comment>
<evidence type="ECO:0000256" key="1">
    <source>
        <dbReference type="ARBA" id="ARBA00013260"/>
    </source>
</evidence>
<dbReference type="GO" id="GO:0004045">
    <property type="term" value="F:peptidyl-tRNA hydrolase activity"/>
    <property type="evidence" value="ECO:0007669"/>
    <property type="project" value="UniProtKB-UniRule"/>
</dbReference>
<dbReference type="HAMAP" id="MF_00083">
    <property type="entry name" value="Pept_tRNA_hydro_bact"/>
    <property type="match status" value="1"/>
</dbReference>
<evidence type="ECO:0000256" key="8">
    <source>
        <dbReference type="RuleBase" id="RU000673"/>
    </source>
</evidence>
<feature type="active site" description="Proton acceptor" evidence="7">
    <location>
        <position position="19"/>
    </location>
</feature>
<feature type="site" description="Stabilizes the basic form of H active site to accept a proton" evidence="7">
    <location>
        <position position="93"/>
    </location>
</feature>
<dbReference type="InterPro" id="IPR036416">
    <property type="entry name" value="Pept_tRNA_hydro_sf"/>
</dbReference>
<dbReference type="InterPro" id="IPR018171">
    <property type="entry name" value="Pept_tRNA_hydro_CS"/>
</dbReference>
<evidence type="ECO:0000256" key="6">
    <source>
        <dbReference type="ARBA" id="ARBA00050038"/>
    </source>
</evidence>
<dbReference type="PROSITE" id="PS01195">
    <property type="entry name" value="PEPT_TRNA_HYDROL_1"/>
    <property type="match status" value="1"/>
</dbReference>
<dbReference type="EC" id="3.1.1.29" evidence="1 7"/>
<feature type="binding site" evidence="7">
    <location>
        <position position="63"/>
    </location>
    <ligand>
        <name>tRNA</name>
        <dbReference type="ChEBI" id="CHEBI:17843"/>
    </ligand>
</feature>
<comment type="subcellular location">
    <subcellularLocation>
        <location evidence="7">Cytoplasm</location>
    </subcellularLocation>
</comment>
<protein>
    <recommendedName>
        <fullName evidence="6 7">Peptidyl-tRNA hydrolase</fullName>
        <shortName evidence="7">Pth</shortName>
        <ecNumber evidence="1 7">3.1.1.29</ecNumber>
    </recommendedName>
</protein>
<dbReference type="PANTHER" id="PTHR17224:SF1">
    <property type="entry name" value="PEPTIDYL-TRNA HYDROLASE"/>
    <property type="match status" value="1"/>
</dbReference>
<comment type="function">
    <text evidence="7">Catalyzes the release of premature peptidyl moieties from peptidyl-tRNA molecules trapped in stalled 50S ribosomal subunits, and thus maintains levels of free tRNAs and 50S ribosomes.</text>
</comment>
<dbReference type="PROSITE" id="PS01196">
    <property type="entry name" value="PEPT_TRNA_HYDROL_2"/>
    <property type="match status" value="1"/>
</dbReference>
<dbReference type="AlphaFoldDB" id="A0A2M6WSM6"/>
<evidence type="ECO:0000256" key="9">
    <source>
        <dbReference type="RuleBase" id="RU004320"/>
    </source>
</evidence>
<organism evidence="10 11">
    <name type="scientific">Candidatus Falkowbacteria bacterium CG10_big_fil_rev_8_21_14_0_10_37_14</name>
    <dbReference type="NCBI Taxonomy" id="1974561"/>
    <lineage>
        <taxon>Bacteria</taxon>
        <taxon>Candidatus Falkowiibacteriota</taxon>
    </lineage>
</organism>
<feature type="binding site" evidence="7">
    <location>
        <position position="14"/>
    </location>
    <ligand>
        <name>tRNA</name>
        <dbReference type="ChEBI" id="CHEBI:17843"/>
    </ligand>
</feature>
<proteinExistence type="inferred from homology"/>
<dbReference type="SUPFAM" id="SSF53178">
    <property type="entry name" value="Peptidyl-tRNA hydrolase-like"/>
    <property type="match status" value="1"/>
</dbReference>
<comment type="function">
    <text evidence="7">Hydrolyzes ribosome-free peptidyl-tRNAs (with 1 or more amino acids incorporated), which drop off the ribosome during protein synthesis, or as a result of ribosome stalling.</text>
</comment>
<comment type="subunit">
    <text evidence="7">Monomer.</text>
</comment>
<evidence type="ECO:0000256" key="2">
    <source>
        <dbReference type="ARBA" id="ARBA00022555"/>
    </source>
</evidence>
<reference evidence="11" key="1">
    <citation type="submission" date="2017-09" db="EMBL/GenBank/DDBJ databases">
        <title>Depth-based differentiation of microbial function through sediment-hosted aquifers and enrichment of novel symbionts in the deep terrestrial subsurface.</title>
        <authorList>
            <person name="Probst A.J."/>
            <person name="Ladd B."/>
            <person name="Jarett J.K."/>
            <person name="Geller-Mcgrath D.E."/>
            <person name="Sieber C.M.K."/>
            <person name="Emerson J.B."/>
            <person name="Anantharaman K."/>
            <person name="Thomas B.C."/>
            <person name="Malmstrom R."/>
            <person name="Stieglmeier M."/>
            <person name="Klingl A."/>
            <person name="Woyke T."/>
            <person name="Ryan C.M."/>
            <person name="Banfield J.F."/>
        </authorList>
    </citation>
    <scope>NUCLEOTIDE SEQUENCE [LARGE SCALE GENOMIC DNA]</scope>
</reference>
<feature type="binding site" evidence="7">
    <location>
        <position position="114"/>
    </location>
    <ligand>
        <name>tRNA</name>
        <dbReference type="ChEBI" id="CHEBI:17843"/>
    </ligand>
</feature>
<dbReference type="GO" id="GO:0006515">
    <property type="term" value="P:protein quality control for misfolded or incompletely synthesized proteins"/>
    <property type="evidence" value="ECO:0007669"/>
    <property type="project" value="UniProtKB-UniRule"/>
</dbReference>
<sequence>MKLIVGLGNPEAKYNNTRHNIGFQAVDYLATCARLKWSEKKDWQAIVAKGADYILVKPLTYMNNSGEAVSKIAKYYKLGDGTAIGDDLIVIHDELDLPLGEVRKSCNSSAAGHNGIKSIINFLGGQNFCRYRLGIKTEGLNKSYLGLFKTSPAKFVLNHFTASEQIVVKKMIEQMAIELNID</sequence>
<gene>
    <name evidence="7" type="primary">pth</name>
    <name evidence="10" type="ORF">COT94_03620</name>
</gene>
<dbReference type="Pfam" id="PF01195">
    <property type="entry name" value="Pept_tRNA_hydro"/>
    <property type="match status" value="1"/>
</dbReference>
<name>A0A2M6WSM6_9BACT</name>
<feature type="site" description="Discriminates between blocked and unblocked aminoacyl-tRNA" evidence="7">
    <location>
        <position position="9"/>
    </location>
</feature>
<accession>A0A2M6WSM6</accession>
<evidence type="ECO:0000256" key="7">
    <source>
        <dbReference type="HAMAP-Rule" id="MF_00083"/>
    </source>
</evidence>
<keyword evidence="3 7" id="KW-0378">Hydrolase</keyword>
<dbReference type="GO" id="GO:0072344">
    <property type="term" value="P:rescue of stalled ribosome"/>
    <property type="evidence" value="ECO:0007669"/>
    <property type="project" value="UniProtKB-UniRule"/>
</dbReference>
<keyword evidence="7" id="KW-0963">Cytoplasm</keyword>
<dbReference type="Gene3D" id="3.40.50.1470">
    <property type="entry name" value="Peptidyl-tRNA hydrolase"/>
    <property type="match status" value="1"/>
</dbReference>
<comment type="caution">
    <text evidence="10">The sequence shown here is derived from an EMBL/GenBank/DDBJ whole genome shotgun (WGS) entry which is preliminary data.</text>
</comment>
<evidence type="ECO:0000256" key="5">
    <source>
        <dbReference type="ARBA" id="ARBA00038063"/>
    </source>
</evidence>
<evidence type="ECO:0000313" key="10">
    <source>
        <dbReference type="EMBL" id="PIT95823.1"/>
    </source>
</evidence>
<evidence type="ECO:0000313" key="11">
    <source>
        <dbReference type="Proteomes" id="UP000228533"/>
    </source>
</evidence>
<evidence type="ECO:0000256" key="4">
    <source>
        <dbReference type="ARBA" id="ARBA00022884"/>
    </source>
</evidence>
<dbReference type="Proteomes" id="UP000228533">
    <property type="component" value="Unassembled WGS sequence"/>
</dbReference>
<dbReference type="NCBIfam" id="TIGR00447">
    <property type="entry name" value="pth"/>
    <property type="match status" value="1"/>
</dbReference>
<feature type="binding site" evidence="7">
    <location>
        <position position="61"/>
    </location>
    <ligand>
        <name>tRNA</name>
        <dbReference type="ChEBI" id="CHEBI:17843"/>
    </ligand>
</feature>
<dbReference type="PANTHER" id="PTHR17224">
    <property type="entry name" value="PEPTIDYL-TRNA HYDROLASE"/>
    <property type="match status" value="1"/>
</dbReference>
<dbReference type="GO" id="GO:0005737">
    <property type="term" value="C:cytoplasm"/>
    <property type="evidence" value="ECO:0007669"/>
    <property type="project" value="UniProtKB-SubCell"/>
</dbReference>
<dbReference type="EMBL" id="PFAM01000022">
    <property type="protein sequence ID" value="PIT95823.1"/>
    <property type="molecule type" value="Genomic_DNA"/>
</dbReference>
<keyword evidence="4 7" id="KW-0694">RNA-binding</keyword>
<keyword evidence="2 7" id="KW-0820">tRNA-binding</keyword>
<comment type="similarity">
    <text evidence="5 7 9">Belongs to the PTH family.</text>
</comment>
<dbReference type="InterPro" id="IPR001328">
    <property type="entry name" value="Pept_tRNA_hydro"/>
</dbReference>
<dbReference type="GO" id="GO:0000049">
    <property type="term" value="F:tRNA binding"/>
    <property type="evidence" value="ECO:0007669"/>
    <property type="project" value="UniProtKB-UniRule"/>
</dbReference>
<evidence type="ECO:0000256" key="3">
    <source>
        <dbReference type="ARBA" id="ARBA00022801"/>
    </source>
</evidence>